<keyword evidence="4" id="KW-0238">DNA-binding</keyword>
<comment type="caution">
    <text evidence="9">The sequence shown here is derived from an EMBL/GenBank/DDBJ whole genome shotgun (WGS) entry which is preliminary data.</text>
</comment>
<keyword evidence="10" id="KW-1185">Reference proteome</keyword>
<dbReference type="PANTHER" id="PTHR11988:SF56">
    <property type="entry name" value="TRANSCRIPTION FACTOR CES-2"/>
    <property type="match status" value="1"/>
</dbReference>
<feature type="compositionally biased region" description="Low complexity" evidence="7">
    <location>
        <begin position="161"/>
        <end position="174"/>
    </location>
</feature>
<sequence>MLGQMQLRGGGGGSSGATTTSSCSSSPESKPPSSKTSPPCTSSSSSASSLSPRDSSTLLVHTSKANMSGYNSVNGMSLNGHITLPFGSSADPHHHHHHQINSAFAWQFASSSQLIEPQETRKSHQNGCRGGGDGVAVGGLHSNTDHSHSQHQKSSNNAKGHNSSSHRIQHQQQHGKSSNRNQHHQHRESKESKETDGDITKGVNNDNNECDGRAESPLDFSTKKKFKPEPLLLKGRQRSLSAASDIADSPRETSDSPCSRLRNILSMKSPTIPEDMAGTVLNLSKESPLSTIWCKSESQSNSNSCSPMQEHSTFVQSNSPRPATIPMTMVPNVVVPQGGVLSGSGTSSNGTSSVGLPSWGSGVYSPSLSPILNQTVPANGGLPLNFETSPTLFPHHITTGAASPALPFAPSLSLSLTNNGSSGGSKGRVTRPFKAYPKDPLSFPTVGLYGLPLGTAPGTTEAVIHQQSNQAYAEFRKQMLSSSQFGKSRRGGQRNNSPYPMGADSIDGHLSDSGSMTRAIDESGSASDDGNSLTNGKSRLGKTEQQMKDEAYWERRRKNNEAAKRSRDARRAKEDEIAIRAAFLEQENLKLRFEVCALKSETAKLRCMLYSS</sequence>
<evidence type="ECO:0000259" key="8">
    <source>
        <dbReference type="PROSITE" id="PS50217"/>
    </source>
</evidence>
<dbReference type="GO" id="GO:0000978">
    <property type="term" value="F:RNA polymerase II cis-regulatory region sequence-specific DNA binding"/>
    <property type="evidence" value="ECO:0007669"/>
    <property type="project" value="TreeGrafter"/>
</dbReference>
<protein>
    <submittedName>
        <fullName evidence="9">Protein giant</fullName>
    </submittedName>
</protein>
<feature type="compositionally biased region" description="Basic and acidic residues" evidence="7">
    <location>
        <begin position="188"/>
        <end position="199"/>
    </location>
</feature>
<feature type="compositionally biased region" description="Polar residues" evidence="7">
    <location>
        <begin position="524"/>
        <end position="537"/>
    </location>
</feature>
<dbReference type="STRING" id="48709.A0A1D2N3F3"/>
<dbReference type="GO" id="GO:0005634">
    <property type="term" value="C:nucleus"/>
    <property type="evidence" value="ECO:0007669"/>
    <property type="project" value="UniProtKB-SubCell"/>
</dbReference>
<feature type="region of interest" description="Disordered" evidence="7">
    <location>
        <begin position="115"/>
        <end position="258"/>
    </location>
</feature>
<proteinExistence type="inferred from homology"/>
<feature type="region of interest" description="Disordered" evidence="7">
    <location>
        <begin position="1"/>
        <end position="55"/>
    </location>
</feature>
<gene>
    <name evidence="9" type="ORF">Ocin01_06869</name>
</gene>
<dbReference type="InterPro" id="IPR040223">
    <property type="entry name" value="PAR_bZIP"/>
</dbReference>
<dbReference type="Pfam" id="PF07716">
    <property type="entry name" value="bZIP_2"/>
    <property type="match status" value="1"/>
</dbReference>
<feature type="compositionally biased region" description="Gly residues" evidence="7">
    <location>
        <begin position="128"/>
        <end position="137"/>
    </location>
</feature>
<organism evidence="9 10">
    <name type="scientific">Orchesella cincta</name>
    <name type="common">Springtail</name>
    <name type="synonym">Podura cincta</name>
    <dbReference type="NCBI Taxonomy" id="48709"/>
    <lineage>
        <taxon>Eukaryota</taxon>
        <taxon>Metazoa</taxon>
        <taxon>Ecdysozoa</taxon>
        <taxon>Arthropoda</taxon>
        <taxon>Hexapoda</taxon>
        <taxon>Collembola</taxon>
        <taxon>Entomobryomorpha</taxon>
        <taxon>Entomobryoidea</taxon>
        <taxon>Orchesellidae</taxon>
        <taxon>Orchesellinae</taxon>
        <taxon>Orchesella</taxon>
    </lineage>
</organism>
<dbReference type="InterPro" id="IPR046347">
    <property type="entry name" value="bZIP_sf"/>
</dbReference>
<dbReference type="GO" id="GO:0000981">
    <property type="term" value="F:DNA-binding transcription factor activity, RNA polymerase II-specific"/>
    <property type="evidence" value="ECO:0007669"/>
    <property type="project" value="TreeGrafter"/>
</dbReference>
<comment type="subcellular location">
    <subcellularLocation>
        <location evidence="1">Nucleus</location>
    </subcellularLocation>
</comment>
<comment type="similarity">
    <text evidence="2">Belongs to the bZIP family. PAR subfamily.</text>
</comment>
<evidence type="ECO:0000256" key="4">
    <source>
        <dbReference type="ARBA" id="ARBA00023125"/>
    </source>
</evidence>
<dbReference type="Gene3D" id="1.20.5.170">
    <property type="match status" value="1"/>
</dbReference>
<dbReference type="PANTHER" id="PTHR11988">
    <property type="entry name" value="THYROTROPH EMBRYONIC FACTOR RELATED"/>
    <property type="match status" value="1"/>
</dbReference>
<evidence type="ECO:0000256" key="7">
    <source>
        <dbReference type="SAM" id="MobiDB-lite"/>
    </source>
</evidence>
<accession>A0A1D2N3F3</accession>
<dbReference type="OrthoDB" id="361013at2759"/>
<evidence type="ECO:0000256" key="2">
    <source>
        <dbReference type="ARBA" id="ARBA00009208"/>
    </source>
</evidence>
<evidence type="ECO:0000313" key="9">
    <source>
        <dbReference type="EMBL" id="ODM99803.1"/>
    </source>
</evidence>
<dbReference type="Proteomes" id="UP000094527">
    <property type="component" value="Unassembled WGS sequence"/>
</dbReference>
<evidence type="ECO:0000256" key="1">
    <source>
        <dbReference type="ARBA" id="ARBA00004123"/>
    </source>
</evidence>
<evidence type="ECO:0000256" key="6">
    <source>
        <dbReference type="ARBA" id="ARBA00023242"/>
    </source>
</evidence>
<keyword evidence="3" id="KW-0805">Transcription regulation</keyword>
<evidence type="ECO:0000313" key="10">
    <source>
        <dbReference type="Proteomes" id="UP000094527"/>
    </source>
</evidence>
<keyword evidence="5" id="KW-0804">Transcription</keyword>
<keyword evidence="6" id="KW-0539">Nucleus</keyword>
<feature type="compositionally biased region" description="Basic and acidic residues" evidence="7">
    <location>
        <begin position="541"/>
        <end position="572"/>
    </location>
</feature>
<dbReference type="InterPro" id="IPR004827">
    <property type="entry name" value="bZIP"/>
</dbReference>
<dbReference type="SMART" id="SM00338">
    <property type="entry name" value="BRLZ"/>
    <property type="match status" value="1"/>
</dbReference>
<feature type="compositionally biased region" description="Low complexity" evidence="7">
    <location>
        <begin position="16"/>
        <end position="55"/>
    </location>
</feature>
<evidence type="ECO:0000256" key="5">
    <source>
        <dbReference type="ARBA" id="ARBA00023163"/>
    </source>
</evidence>
<reference evidence="9 10" key="1">
    <citation type="journal article" date="2016" name="Genome Biol. Evol.">
        <title>Gene Family Evolution Reflects Adaptation to Soil Environmental Stressors in the Genome of the Collembolan Orchesella cincta.</title>
        <authorList>
            <person name="Faddeeva-Vakhrusheva A."/>
            <person name="Derks M.F."/>
            <person name="Anvar S.Y."/>
            <person name="Agamennone V."/>
            <person name="Suring W."/>
            <person name="Smit S."/>
            <person name="van Straalen N.M."/>
            <person name="Roelofs D."/>
        </authorList>
    </citation>
    <scope>NUCLEOTIDE SEQUENCE [LARGE SCALE GENOMIC DNA]</scope>
    <source>
        <tissue evidence="9">Mixed pool</tissue>
    </source>
</reference>
<dbReference type="EMBL" id="LJIJ01000254">
    <property type="protein sequence ID" value="ODM99803.1"/>
    <property type="molecule type" value="Genomic_DNA"/>
</dbReference>
<dbReference type="PROSITE" id="PS50217">
    <property type="entry name" value="BZIP"/>
    <property type="match status" value="1"/>
</dbReference>
<dbReference type="AlphaFoldDB" id="A0A1D2N3F3"/>
<feature type="region of interest" description="Disordered" evidence="7">
    <location>
        <begin position="480"/>
        <end position="572"/>
    </location>
</feature>
<dbReference type="CDD" id="cd14695">
    <property type="entry name" value="bZIP_HLF"/>
    <property type="match status" value="1"/>
</dbReference>
<dbReference type="SUPFAM" id="SSF57959">
    <property type="entry name" value="Leucine zipper domain"/>
    <property type="match status" value="1"/>
</dbReference>
<evidence type="ECO:0000256" key="3">
    <source>
        <dbReference type="ARBA" id="ARBA00023015"/>
    </source>
</evidence>
<name>A0A1D2N3F3_ORCCI</name>
<dbReference type="FunFam" id="1.20.5.170:FF:000007">
    <property type="entry name" value="hepatic leukemia factor isoform X2"/>
    <property type="match status" value="1"/>
</dbReference>
<feature type="domain" description="BZIP" evidence="8">
    <location>
        <begin position="549"/>
        <end position="606"/>
    </location>
</feature>